<dbReference type="STRING" id="1036779.SAMN04515666_11467"/>
<dbReference type="Proteomes" id="UP000199664">
    <property type="component" value="Unassembled WGS sequence"/>
</dbReference>
<keyword evidence="1" id="KW-0479">Metal-binding</keyword>
<keyword evidence="2" id="KW-0862">Zinc</keyword>
<dbReference type="AlphaFoldDB" id="A0A1H7ZEE3"/>
<evidence type="ECO:0000256" key="1">
    <source>
        <dbReference type="ARBA" id="ARBA00022723"/>
    </source>
</evidence>
<protein>
    <submittedName>
        <fullName evidence="3">Mannose-6-phosphate isomerase</fullName>
    </submittedName>
</protein>
<evidence type="ECO:0000256" key="2">
    <source>
        <dbReference type="ARBA" id="ARBA00022833"/>
    </source>
</evidence>
<proteinExistence type="predicted"/>
<sequence>MALELARLQAVPKPWGSHYLQPWSGIDHHDVAIGEIWLQRDDSALDPALLLKLLFTREALSIQVHPDDEAAHAMGLARGKTEAWYVLAAEPGAMVALGLQSSLSQAQLRDAIKDGSIAERMSWRTAVAGDVIFVPAGTIHAIGPGLVLAEIQQRSDTTFRLFDQGRQRELHIELGVAAAYAGPAAKQMPARRLSDARTLLLATSFFTLERFELPPESLWELRAQAETWLLVIAGEGRIGPWRAHMGEGCFVQDETTHLAAGRTGLTCLIAYDAALPKRDLLRPIAARNPTIPAHSTSHRPLLLAALAKVQSPTVEARS</sequence>
<keyword evidence="4" id="KW-1185">Reference proteome</keyword>
<gene>
    <name evidence="3" type="ORF">SAMN04515666_11467</name>
</gene>
<reference evidence="4" key="1">
    <citation type="submission" date="2016-10" db="EMBL/GenBank/DDBJ databases">
        <authorList>
            <person name="Varghese N."/>
            <person name="Submissions S."/>
        </authorList>
    </citation>
    <scope>NUCLEOTIDE SEQUENCE [LARGE SCALE GENOMIC DNA]</scope>
    <source>
        <strain evidence="4">LMG 26383,CCUG 61248,R- 45681</strain>
    </source>
</reference>
<dbReference type="RefSeq" id="WP_208862386.1">
    <property type="nucleotide sequence ID" value="NZ_FOAN01000014.1"/>
</dbReference>
<dbReference type="GO" id="GO:0046872">
    <property type="term" value="F:metal ion binding"/>
    <property type="evidence" value="ECO:0007669"/>
    <property type="project" value="UniProtKB-KW"/>
</dbReference>
<dbReference type="EMBL" id="FOAN01000014">
    <property type="protein sequence ID" value="SEM56655.1"/>
    <property type="molecule type" value="Genomic_DNA"/>
</dbReference>
<dbReference type="InterPro" id="IPR011051">
    <property type="entry name" value="RmlC_Cupin_sf"/>
</dbReference>
<dbReference type="Gene3D" id="2.60.120.10">
    <property type="entry name" value="Jelly Rolls"/>
    <property type="match status" value="1"/>
</dbReference>
<dbReference type="PANTHER" id="PTHR42742:SF3">
    <property type="entry name" value="FRUCTOKINASE"/>
    <property type="match status" value="1"/>
</dbReference>
<accession>A0A1H7ZEE3</accession>
<dbReference type="PANTHER" id="PTHR42742">
    <property type="entry name" value="TRANSCRIPTIONAL REPRESSOR MPRA"/>
    <property type="match status" value="1"/>
</dbReference>
<keyword evidence="3" id="KW-0413">Isomerase</keyword>
<dbReference type="InterPro" id="IPR051804">
    <property type="entry name" value="Carb_Metab_Reg_Kinase/Isom"/>
</dbReference>
<dbReference type="SUPFAM" id="SSF51182">
    <property type="entry name" value="RmlC-like cupins"/>
    <property type="match status" value="1"/>
</dbReference>
<organism evidence="3 4">
    <name type="scientific">Bosea lupini</name>
    <dbReference type="NCBI Taxonomy" id="1036779"/>
    <lineage>
        <taxon>Bacteria</taxon>
        <taxon>Pseudomonadati</taxon>
        <taxon>Pseudomonadota</taxon>
        <taxon>Alphaproteobacteria</taxon>
        <taxon>Hyphomicrobiales</taxon>
        <taxon>Boseaceae</taxon>
        <taxon>Bosea</taxon>
    </lineage>
</organism>
<dbReference type="GO" id="GO:0016853">
    <property type="term" value="F:isomerase activity"/>
    <property type="evidence" value="ECO:0007669"/>
    <property type="project" value="UniProtKB-KW"/>
</dbReference>
<dbReference type="CDD" id="cd07010">
    <property type="entry name" value="cupin_PMI_type_I_N_bac"/>
    <property type="match status" value="1"/>
</dbReference>
<dbReference type="InterPro" id="IPR014710">
    <property type="entry name" value="RmlC-like_jellyroll"/>
</dbReference>
<evidence type="ECO:0000313" key="4">
    <source>
        <dbReference type="Proteomes" id="UP000199664"/>
    </source>
</evidence>
<name>A0A1H7ZEE3_9HYPH</name>
<evidence type="ECO:0000313" key="3">
    <source>
        <dbReference type="EMBL" id="SEM56655.1"/>
    </source>
</evidence>